<keyword evidence="15" id="KW-0472">Membrane</keyword>
<organism evidence="20 21">
    <name type="scientific">Allomyces macrogynus (strain ATCC 38327)</name>
    <name type="common">Allomyces javanicus var. macrogynus</name>
    <dbReference type="NCBI Taxonomy" id="578462"/>
    <lineage>
        <taxon>Eukaryota</taxon>
        <taxon>Fungi</taxon>
        <taxon>Fungi incertae sedis</taxon>
        <taxon>Blastocladiomycota</taxon>
        <taxon>Blastocladiomycetes</taxon>
        <taxon>Blastocladiales</taxon>
        <taxon>Blastocladiaceae</taxon>
        <taxon>Allomyces</taxon>
    </lineage>
</organism>
<reference evidence="21" key="2">
    <citation type="submission" date="2009-11" db="EMBL/GenBank/DDBJ databases">
        <title>The Genome Sequence of Allomyces macrogynus strain ATCC 38327.</title>
        <authorList>
            <consortium name="The Broad Institute Genome Sequencing Platform"/>
            <person name="Russ C."/>
            <person name="Cuomo C."/>
            <person name="Shea T."/>
            <person name="Young S.K."/>
            <person name="Zeng Q."/>
            <person name="Koehrsen M."/>
            <person name="Haas B."/>
            <person name="Borodovsky M."/>
            <person name="Guigo R."/>
            <person name="Alvarado L."/>
            <person name="Berlin A."/>
            <person name="Borenstein D."/>
            <person name="Chen Z."/>
            <person name="Engels R."/>
            <person name="Freedman E."/>
            <person name="Gellesch M."/>
            <person name="Goldberg J."/>
            <person name="Griggs A."/>
            <person name="Gujja S."/>
            <person name="Heiman D."/>
            <person name="Hepburn T."/>
            <person name="Howarth C."/>
            <person name="Jen D."/>
            <person name="Larson L."/>
            <person name="Lewis B."/>
            <person name="Mehta T."/>
            <person name="Park D."/>
            <person name="Pearson M."/>
            <person name="Roberts A."/>
            <person name="Saif S."/>
            <person name="Shenoy N."/>
            <person name="Sisk P."/>
            <person name="Stolte C."/>
            <person name="Sykes S."/>
            <person name="Walk T."/>
            <person name="White J."/>
            <person name="Yandava C."/>
            <person name="Burger G."/>
            <person name="Gray M.W."/>
            <person name="Holland P.W.H."/>
            <person name="King N."/>
            <person name="Lang F.B.F."/>
            <person name="Roger A.J."/>
            <person name="Ruiz-Trillo I."/>
            <person name="Lander E."/>
            <person name="Nusbaum C."/>
        </authorList>
    </citation>
    <scope>NUCLEOTIDE SEQUENCE [LARGE SCALE GENOMIC DNA]</scope>
    <source>
        <strain evidence="21">ATCC 38327</strain>
    </source>
</reference>
<dbReference type="eggNOG" id="KOG2986">
    <property type="taxonomic scope" value="Eukaryota"/>
</dbReference>
<dbReference type="GO" id="GO:0004605">
    <property type="term" value="F:phosphatidate cytidylyltransferase activity"/>
    <property type="evidence" value="ECO:0007669"/>
    <property type="project" value="UniProtKB-EC"/>
</dbReference>
<keyword evidence="13" id="KW-0443">Lipid metabolism</keyword>
<dbReference type="GO" id="GO:0005743">
    <property type="term" value="C:mitochondrial inner membrane"/>
    <property type="evidence" value="ECO:0007669"/>
    <property type="project" value="UniProtKB-SubCell"/>
</dbReference>
<evidence type="ECO:0000256" key="1">
    <source>
        <dbReference type="ARBA" id="ARBA00001946"/>
    </source>
</evidence>
<evidence type="ECO:0000256" key="12">
    <source>
        <dbReference type="ARBA" id="ARBA00022842"/>
    </source>
</evidence>
<keyword evidence="12" id="KW-0460">Magnesium</keyword>
<evidence type="ECO:0000256" key="10">
    <source>
        <dbReference type="ARBA" id="ARBA00022695"/>
    </source>
</evidence>
<evidence type="ECO:0000256" key="5">
    <source>
        <dbReference type="ARBA" id="ARBA00005458"/>
    </source>
</evidence>
<dbReference type="PANTHER" id="PTHR13619">
    <property type="entry name" value="PHOSPHATIDATE CYTIDYLYLTRANSFERASE, MITOCHONDRIAL"/>
    <property type="match status" value="1"/>
</dbReference>
<evidence type="ECO:0000256" key="6">
    <source>
        <dbReference type="ARBA" id="ARBA00012487"/>
    </source>
</evidence>
<evidence type="ECO:0000256" key="17">
    <source>
        <dbReference type="ARBA" id="ARBA00023264"/>
    </source>
</evidence>
<evidence type="ECO:0000256" key="18">
    <source>
        <dbReference type="ARBA" id="ARBA00029893"/>
    </source>
</evidence>
<evidence type="ECO:0000256" key="19">
    <source>
        <dbReference type="SAM" id="MobiDB-lite"/>
    </source>
</evidence>
<keyword evidence="10" id="KW-0548">Nucleotidyltransferase</keyword>
<evidence type="ECO:0000256" key="2">
    <source>
        <dbReference type="ARBA" id="ARBA00004443"/>
    </source>
</evidence>
<evidence type="ECO:0000256" key="7">
    <source>
        <dbReference type="ARBA" id="ARBA00018337"/>
    </source>
</evidence>
<dbReference type="AlphaFoldDB" id="A0A0L0SBC1"/>
<evidence type="ECO:0000256" key="11">
    <source>
        <dbReference type="ARBA" id="ARBA00022792"/>
    </source>
</evidence>
<keyword evidence="17" id="KW-1208">Phospholipid metabolism</keyword>
<evidence type="ECO:0000256" key="3">
    <source>
        <dbReference type="ARBA" id="ARBA00005119"/>
    </source>
</evidence>
<dbReference type="EMBL" id="GG745335">
    <property type="protein sequence ID" value="KNE59690.1"/>
    <property type="molecule type" value="Genomic_DNA"/>
</dbReference>
<keyword evidence="11" id="KW-0999">Mitochondrion inner membrane</keyword>
<proteinExistence type="inferred from homology"/>
<dbReference type="Pfam" id="PF09139">
    <property type="entry name" value="Tam41_Mmp37"/>
    <property type="match status" value="1"/>
</dbReference>
<comment type="subcellular location">
    <subcellularLocation>
        <location evidence="2">Mitochondrion inner membrane</location>
        <topology evidence="2">Peripheral membrane protein</topology>
        <orientation evidence="2">Matrix side</orientation>
    </subcellularLocation>
</comment>
<comment type="pathway">
    <text evidence="4">Lipid metabolism.</text>
</comment>
<evidence type="ECO:0000256" key="16">
    <source>
        <dbReference type="ARBA" id="ARBA00023209"/>
    </source>
</evidence>
<dbReference type="GO" id="GO:0016024">
    <property type="term" value="P:CDP-diacylglycerol biosynthetic process"/>
    <property type="evidence" value="ECO:0007669"/>
    <property type="project" value="UniProtKB-UniPathway"/>
</dbReference>
<dbReference type="STRING" id="578462.A0A0L0SBC1"/>
<dbReference type="UniPathway" id="UPA00557">
    <property type="reaction ID" value="UER00614"/>
</dbReference>
<dbReference type="OMA" id="HAENMHR"/>
<evidence type="ECO:0000256" key="15">
    <source>
        <dbReference type="ARBA" id="ARBA00023136"/>
    </source>
</evidence>
<dbReference type="InterPro" id="IPR015222">
    <property type="entry name" value="Tam41"/>
</dbReference>
<dbReference type="VEuPathDB" id="FungiDB:AMAG_05153"/>
<accession>A0A0L0SBC1</accession>
<comment type="cofactor">
    <cofactor evidence="1">
        <name>Mg(2+)</name>
        <dbReference type="ChEBI" id="CHEBI:18420"/>
    </cofactor>
</comment>
<feature type="region of interest" description="Disordered" evidence="19">
    <location>
        <begin position="412"/>
        <end position="450"/>
    </location>
</feature>
<protein>
    <recommendedName>
        <fullName evidence="7">Phosphatidate cytidylyltransferase, mitochondrial</fullName>
        <ecNumber evidence="6">2.7.7.41</ecNumber>
    </recommendedName>
    <alternativeName>
        <fullName evidence="18">CDP-diacylglycerol synthase</fullName>
    </alternativeName>
</protein>
<dbReference type="PANTHER" id="PTHR13619:SF0">
    <property type="entry name" value="PHOSPHATIDATE CYTIDYLYLTRANSFERASE, MITOCHONDRIAL"/>
    <property type="match status" value="1"/>
</dbReference>
<name>A0A0L0SBC1_ALLM3</name>
<dbReference type="GO" id="GO:0032049">
    <property type="term" value="P:cardiolipin biosynthetic process"/>
    <property type="evidence" value="ECO:0007669"/>
    <property type="project" value="InterPro"/>
</dbReference>
<comment type="pathway">
    <text evidence="3">Phospholipid metabolism; CDP-diacylglycerol biosynthesis; CDP-diacylglycerol from sn-glycerol 3-phosphate: step 3/3.</text>
</comment>
<evidence type="ECO:0000313" key="21">
    <source>
        <dbReference type="Proteomes" id="UP000054350"/>
    </source>
</evidence>
<evidence type="ECO:0000256" key="13">
    <source>
        <dbReference type="ARBA" id="ARBA00023098"/>
    </source>
</evidence>
<dbReference type="Proteomes" id="UP000054350">
    <property type="component" value="Unassembled WGS sequence"/>
</dbReference>
<dbReference type="OrthoDB" id="341477at2759"/>
<evidence type="ECO:0000256" key="4">
    <source>
        <dbReference type="ARBA" id="ARBA00005189"/>
    </source>
</evidence>
<evidence type="ECO:0000256" key="9">
    <source>
        <dbReference type="ARBA" id="ARBA00022679"/>
    </source>
</evidence>
<sequence>MTTLLRTTTRCTPILHARPPSCTIPLSRLAAVQAPRRRGLQSTTWLDDPATAVPLKQQVELHAESPRARALVKLIKDFKAPIRFAFAYGSAVFPQAGNSGSMVDLILGVTHPTHWHSINLHQNRHHYSFLGSLGSSTIATLQDATWAGAGVYYNPYVEIDGVMVKYGVVGIDRLCSDLTEWDTLYLAGRMHKPIQVLRHDSRVLLCQRTNLVNALRVVFLMHATTDPTAPLAEDELYRRVAGLSYLGDFRMRFKYLENPHKVANMVAKQHEFFEHIYRPMVEELKNREFAGAVEWRTLPDGSSVVDVDRNPKVLAQLVGNLPKSFLAKVRATHKARSGDSAASAAAKVGADSDPKGLVELAQSPHLDAYLRSALYDTIARPALVQSAKGILTAGFSKSVNYASSKLKKGYAASSSTTAAPSRPASSEAAAAQSAPKASEASGAKSDRSRE</sequence>
<feature type="compositionally biased region" description="Low complexity" evidence="19">
    <location>
        <begin position="412"/>
        <end position="441"/>
    </location>
</feature>
<evidence type="ECO:0000256" key="14">
    <source>
        <dbReference type="ARBA" id="ARBA00023128"/>
    </source>
</evidence>
<gene>
    <name evidence="20" type="ORF">AMAG_05153</name>
</gene>
<keyword evidence="16" id="KW-0594">Phospholipid biosynthesis</keyword>
<reference evidence="20 21" key="1">
    <citation type="submission" date="2009-11" db="EMBL/GenBank/DDBJ databases">
        <title>Annotation of Allomyces macrogynus ATCC 38327.</title>
        <authorList>
            <consortium name="The Broad Institute Genome Sequencing Platform"/>
            <person name="Russ C."/>
            <person name="Cuomo C."/>
            <person name="Burger G."/>
            <person name="Gray M.W."/>
            <person name="Holland P.W.H."/>
            <person name="King N."/>
            <person name="Lang F.B.F."/>
            <person name="Roger A.J."/>
            <person name="Ruiz-Trillo I."/>
            <person name="Young S.K."/>
            <person name="Zeng Q."/>
            <person name="Gargeya S."/>
            <person name="Fitzgerald M."/>
            <person name="Haas B."/>
            <person name="Abouelleil A."/>
            <person name="Alvarado L."/>
            <person name="Arachchi H.M."/>
            <person name="Berlin A."/>
            <person name="Chapman S.B."/>
            <person name="Gearin G."/>
            <person name="Goldberg J."/>
            <person name="Griggs A."/>
            <person name="Gujja S."/>
            <person name="Hansen M."/>
            <person name="Heiman D."/>
            <person name="Howarth C."/>
            <person name="Larimer J."/>
            <person name="Lui A."/>
            <person name="MacDonald P.J.P."/>
            <person name="McCowen C."/>
            <person name="Montmayeur A."/>
            <person name="Murphy C."/>
            <person name="Neiman D."/>
            <person name="Pearson M."/>
            <person name="Priest M."/>
            <person name="Roberts A."/>
            <person name="Saif S."/>
            <person name="Shea T."/>
            <person name="Sisk P."/>
            <person name="Stolte C."/>
            <person name="Sykes S."/>
            <person name="Wortman J."/>
            <person name="Nusbaum C."/>
            <person name="Birren B."/>
        </authorList>
    </citation>
    <scope>NUCLEOTIDE SEQUENCE [LARGE SCALE GENOMIC DNA]</scope>
    <source>
        <strain evidence="20 21">ATCC 38327</strain>
    </source>
</reference>
<keyword evidence="9" id="KW-0808">Transferase</keyword>
<keyword evidence="21" id="KW-1185">Reference proteome</keyword>
<dbReference type="EC" id="2.7.7.41" evidence="6"/>
<comment type="similarity">
    <text evidence="5">Belongs to the TAM41 family.</text>
</comment>
<evidence type="ECO:0000256" key="8">
    <source>
        <dbReference type="ARBA" id="ARBA00022516"/>
    </source>
</evidence>
<keyword evidence="8" id="KW-0444">Lipid biosynthesis</keyword>
<evidence type="ECO:0000313" key="20">
    <source>
        <dbReference type="EMBL" id="KNE59690.1"/>
    </source>
</evidence>
<keyword evidence="14" id="KW-0496">Mitochondrion</keyword>